<evidence type="ECO:0000313" key="2">
    <source>
        <dbReference type="Proteomes" id="UP000887540"/>
    </source>
</evidence>
<evidence type="ECO:0000313" key="3">
    <source>
        <dbReference type="WBParaSite" id="ACRNAN_scaffold6421.g12470.t1"/>
    </source>
</evidence>
<protein>
    <submittedName>
        <fullName evidence="3">Uncharacterized protein</fullName>
    </submittedName>
</protein>
<dbReference type="WBParaSite" id="ACRNAN_scaffold6421.g12470.t1">
    <property type="protein sequence ID" value="ACRNAN_scaffold6421.g12470.t1"/>
    <property type="gene ID" value="ACRNAN_scaffold6421.g12470"/>
</dbReference>
<proteinExistence type="predicted"/>
<evidence type="ECO:0000256" key="1">
    <source>
        <dbReference type="SAM" id="MobiDB-lite"/>
    </source>
</evidence>
<feature type="compositionally biased region" description="Acidic residues" evidence="1">
    <location>
        <begin position="94"/>
        <end position="103"/>
    </location>
</feature>
<accession>A0A914E885</accession>
<feature type="compositionally biased region" description="Acidic residues" evidence="1">
    <location>
        <begin position="65"/>
        <end position="87"/>
    </location>
</feature>
<organism evidence="2 3">
    <name type="scientific">Acrobeloides nanus</name>
    <dbReference type="NCBI Taxonomy" id="290746"/>
    <lineage>
        <taxon>Eukaryota</taxon>
        <taxon>Metazoa</taxon>
        <taxon>Ecdysozoa</taxon>
        <taxon>Nematoda</taxon>
        <taxon>Chromadorea</taxon>
        <taxon>Rhabditida</taxon>
        <taxon>Tylenchina</taxon>
        <taxon>Cephalobomorpha</taxon>
        <taxon>Cephaloboidea</taxon>
        <taxon>Cephalobidae</taxon>
        <taxon>Acrobeloides</taxon>
    </lineage>
</organism>
<reference evidence="3" key="1">
    <citation type="submission" date="2022-11" db="UniProtKB">
        <authorList>
            <consortium name="WormBaseParasite"/>
        </authorList>
    </citation>
    <scope>IDENTIFICATION</scope>
</reference>
<dbReference type="Proteomes" id="UP000887540">
    <property type="component" value="Unplaced"/>
</dbReference>
<dbReference type="AlphaFoldDB" id="A0A914E885"/>
<keyword evidence="2" id="KW-1185">Reference proteome</keyword>
<sequence>MIQQKKKAEQELKALKKELEARSKRELRERITLLEKKTENISAAALLEFLRLFSQYEEVIAQENDIQDEEADEDEEEDEDELADEEQQPLADEVQADEEQADEENVRINNRNLQVVVEIPEEEAGVPANENHGIIGHIMNLFRFWIG</sequence>
<feature type="region of interest" description="Disordered" evidence="1">
    <location>
        <begin position="61"/>
        <end position="105"/>
    </location>
</feature>
<name>A0A914E885_9BILA</name>